<sequence>MKKVKFRSMKELYGDSKDVLEPKVSPVLKANFRGQKHADDTKCIALSNRGSRGVDGSSRARLPTRHSSRLHSEGTTSQMAVKADYELSDDAAQGKGPRQFFISDTDMISPVSSLCNGRRCSSSETSNLVSVCSNHDSQDVSKDTEILEEVENLQTVADNCCLTKVPTFDETQKNSGLLDNWEESDHLVDGTSCICRSYYTDKTGGDYDGERATENLSYSSATLNSFSIIGKDVDDQPSSCCRAGCLVDVIDNANCGNAVICAQESSRPTSLLRNQSDLSENSSLRNSYFGATSLKVDPSDCHKQVESTLTTLIRTGGQRSSVHSFADSMKPDTEMNRGHSASETEKISDLKELLPKSGEQTAKPSRWQPHLQPQALDSGDAMGIVEGEQVKMCNICGHPGREELLAICCKCRDGAEHTYCMHAKLDRVPEGAWVCEECMMTEEVEKQKQGTFERPDRVLRKSLSNNQRQNSGNSSTSNHNSTLELEVKGSVVEKSRNDGDSSSPCWVEKRPALNMEGLPVKRIRTLTINHTSSSMLVSRTKTVLCCASSFNSLDKRAVKPAHEGSVRKSKSFNHELSKVNVQLSYDCLQKQSRASENDTSDDKKEVVANMFSNENADLSNAADAKDKGQDFVKMTKKLKLPESPVTATVTDSGIYASVMDKKPAFGDGADDSAVKAVQCHEKTSNTSKSTLTEKTTVPADGANACAPLLSRSNDSSVKAVQCHEKTSNTSKSTGKFGETCSQNKRHKSIVKDEREHLEYSKEAAFTTKVKTSEDTSPPDGKPHPRCLPEYASAVDGPFWISTVPQRNYIWKGGFEIHIIRRGVKLSRFCDGIQAHLATGASPRVLEAVEKLPQTFLLKEVPRLSMWPAQFSENQATENNIALYFFAEDLKSYESSYNVLVENMIKNDLGLKGNFNGTELLVFASNLLPEGSKRWNNLSFLWGVFREGRVNFPKQIPFYVSYSNFSPSNQYFSLPSLSAINNTCFPGQSSESSLSSNIFSNIEPKSNFSTSLASPVFSSDKSVDDGQTKPSLEQKLLVPEENPDQQPHMVKPPTRSEQLSRDTAHAGSLQREGRETKRRPDIDLNLQADEECNLDTECNMEGQLEYGSQGPKLPPATENYFLEQPLISGIAGDTTSRNVTYSNLLARNQNNDDDDSPSLRLALPLFCNHSNVDTSLSLSSLSRK</sequence>
<evidence type="ECO:0000256" key="2">
    <source>
        <dbReference type="ARBA" id="ARBA00022771"/>
    </source>
</evidence>
<reference evidence="8 9" key="1">
    <citation type="journal article" date="2020" name="Nat. Commun.">
        <title>Genome of Tripterygium wilfordii and identification of cytochrome P450 involved in triptolide biosynthesis.</title>
        <authorList>
            <person name="Tu L."/>
            <person name="Su P."/>
            <person name="Zhang Z."/>
            <person name="Gao L."/>
            <person name="Wang J."/>
            <person name="Hu T."/>
            <person name="Zhou J."/>
            <person name="Zhang Y."/>
            <person name="Zhao Y."/>
            <person name="Liu Y."/>
            <person name="Song Y."/>
            <person name="Tong Y."/>
            <person name="Lu Y."/>
            <person name="Yang J."/>
            <person name="Xu C."/>
            <person name="Jia M."/>
            <person name="Peters R.J."/>
            <person name="Huang L."/>
            <person name="Gao W."/>
        </authorList>
    </citation>
    <scope>NUCLEOTIDE SEQUENCE [LARGE SCALE GENOMIC DNA]</scope>
    <source>
        <strain evidence="9">cv. XIE 37</strain>
        <tissue evidence="8">Leaf</tissue>
    </source>
</reference>
<feature type="compositionally biased region" description="Basic and acidic residues" evidence="6">
    <location>
        <begin position="329"/>
        <end position="348"/>
    </location>
</feature>
<evidence type="ECO:0000313" key="9">
    <source>
        <dbReference type="Proteomes" id="UP000593562"/>
    </source>
</evidence>
<dbReference type="GO" id="GO:0008270">
    <property type="term" value="F:zinc ion binding"/>
    <property type="evidence" value="ECO:0007669"/>
    <property type="project" value="UniProtKB-KW"/>
</dbReference>
<dbReference type="InterPro" id="IPR011011">
    <property type="entry name" value="Znf_FYVE_PHD"/>
</dbReference>
<dbReference type="InterPro" id="IPR049914">
    <property type="entry name" value="PHD1-3/5-6"/>
</dbReference>
<feature type="compositionally biased region" description="Low complexity" evidence="6">
    <location>
        <begin position="462"/>
        <end position="482"/>
    </location>
</feature>
<evidence type="ECO:0000256" key="1">
    <source>
        <dbReference type="ARBA" id="ARBA00022723"/>
    </source>
</evidence>
<dbReference type="Proteomes" id="UP000593562">
    <property type="component" value="Unassembled WGS sequence"/>
</dbReference>
<dbReference type="GO" id="GO:0034244">
    <property type="term" value="P:negative regulation of transcription elongation by RNA polymerase II"/>
    <property type="evidence" value="ECO:0007669"/>
    <property type="project" value="InterPro"/>
</dbReference>
<dbReference type="PANTHER" id="PTHR33304:SF15">
    <property type="entry name" value="ZINC FINGER PHD-TYPE DOMAIN-CONTAINING PROTEIN"/>
    <property type="match status" value="1"/>
</dbReference>
<feature type="region of interest" description="Disordered" evidence="6">
    <location>
        <begin position="320"/>
        <end position="348"/>
    </location>
</feature>
<dbReference type="GO" id="GO:0140566">
    <property type="term" value="F:histone reader activity"/>
    <property type="evidence" value="ECO:0007669"/>
    <property type="project" value="InterPro"/>
</dbReference>
<keyword evidence="5" id="KW-0804">Transcription</keyword>
<dbReference type="EMBL" id="JAAARO010000016">
    <property type="protein sequence ID" value="KAF5734286.1"/>
    <property type="molecule type" value="Genomic_DNA"/>
</dbReference>
<feature type="compositionally biased region" description="Basic and acidic residues" evidence="6">
    <location>
        <begin position="445"/>
        <end position="459"/>
    </location>
</feature>
<evidence type="ECO:0000256" key="4">
    <source>
        <dbReference type="ARBA" id="ARBA00023015"/>
    </source>
</evidence>
<proteinExistence type="predicted"/>
<dbReference type="OrthoDB" id="787137at2759"/>
<dbReference type="Gene3D" id="3.30.40.10">
    <property type="entry name" value="Zinc/RING finger domain, C3HC4 (zinc finger)"/>
    <property type="match status" value="1"/>
</dbReference>
<keyword evidence="4" id="KW-0805">Transcription regulation</keyword>
<evidence type="ECO:0000259" key="7">
    <source>
        <dbReference type="SMART" id="SM00249"/>
    </source>
</evidence>
<evidence type="ECO:0000313" key="8">
    <source>
        <dbReference type="EMBL" id="KAF5734286.1"/>
    </source>
</evidence>
<name>A0A7J7CJW5_TRIWF</name>
<evidence type="ECO:0000256" key="6">
    <source>
        <dbReference type="SAM" id="MobiDB-lite"/>
    </source>
</evidence>
<feature type="region of interest" description="Disordered" evidence="6">
    <location>
        <begin position="445"/>
        <end position="484"/>
    </location>
</feature>
<feature type="domain" description="Zinc finger PHD-type" evidence="7">
    <location>
        <begin position="392"/>
        <end position="439"/>
    </location>
</feature>
<accession>A0A7J7CJW5</accession>
<feature type="region of interest" description="Disordered" evidence="6">
    <location>
        <begin position="48"/>
        <end position="78"/>
    </location>
</feature>
<gene>
    <name evidence="8" type="ORF">HS088_TW16G00733</name>
</gene>
<keyword evidence="3" id="KW-0862">Zinc</keyword>
<dbReference type="AlphaFoldDB" id="A0A7J7CJW5"/>
<protein>
    <recommendedName>
        <fullName evidence="7">Zinc finger PHD-type domain-containing protein</fullName>
    </recommendedName>
</protein>
<dbReference type="InterPro" id="IPR001965">
    <property type="entry name" value="Znf_PHD"/>
</dbReference>
<dbReference type="SMART" id="SM00249">
    <property type="entry name" value="PHD"/>
    <property type="match status" value="1"/>
</dbReference>
<dbReference type="InParanoid" id="A0A7J7CJW5"/>
<dbReference type="InterPro" id="IPR013083">
    <property type="entry name" value="Znf_RING/FYVE/PHD"/>
</dbReference>
<keyword evidence="2" id="KW-0863">Zinc-finger</keyword>
<comment type="caution">
    <text evidence="8">The sequence shown here is derived from an EMBL/GenBank/DDBJ whole genome shotgun (WGS) entry which is preliminary data.</text>
</comment>
<dbReference type="SUPFAM" id="SSF57903">
    <property type="entry name" value="FYVE/PHD zinc finger"/>
    <property type="match status" value="1"/>
</dbReference>
<dbReference type="PANTHER" id="PTHR33304">
    <property type="match status" value="1"/>
</dbReference>
<evidence type="ECO:0000256" key="3">
    <source>
        <dbReference type="ARBA" id="ARBA00022833"/>
    </source>
</evidence>
<feature type="region of interest" description="Disordered" evidence="6">
    <location>
        <begin position="1033"/>
        <end position="1083"/>
    </location>
</feature>
<keyword evidence="1" id="KW-0479">Metal-binding</keyword>
<dbReference type="Pfam" id="PF23121">
    <property type="entry name" value="SPOC_AIPP2"/>
    <property type="match status" value="1"/>
</dbReference>
<organism evidence="8 9">
    <name type="scientific">Tripterygium wilfordii</name>
    <name type="common">Thunder God vine</name>
    <dbReference type="NCBI Taxonomy" id="458696"/>
    <lineage>
        <taxon>Eukaryota</taxon>
        <taxon>Viridiplantae</taxon>
        <taxon>Streptophyta</taxon>
        <taxon>Embryophyta</taxon>
        <taxon>Tracheophyta</taxon>
        <taxon>Spermatophyta</taxon>
        <taxon>Magnoliopsida</taxon>
        <taxon>eudicotyledons</taxon>
        <taxon>Gunneridae</taxon>
        <taxon>Pentapetalae</taxon>
        <taxon>rosids</taxon>
        <taxon>fabids</taxon>
        <taxon>Celastrales</taxon>
        <taxon>Celastraceae</taxon>
        <taxon>Tripterygium</taxon>
    </lineage>
</organism>
<feature type="compositionally biased region" description="Basic and acidic residues" evidence="6">
    <location>
        <begin position="1070"/>
        <end position="1081"/>
    </location>
</feature>
<evidence type="ECO:0000256" key="5">
    <source>
        <dbReference type="ARBA" id="ARBA00023163"/>
    </source>
</evidence>
<keyword evidence="9" id="KW-1185">Reference proteome</keyword>
<dbReference type="InterPro" id="IPR056280">
    <property type="entry name" value="AIPP2-like_SPOC"/>
</dbReference>